<evidence type="ECO:0000313" key="3">
    <source>
        <dbReference type="EMBL" id="MBI5251487.1"/>
    </source>
</evidence>
<gene>
    <name evidence="3" type="ORF">HY912_18515</name>
</gene>
<dbReference type="AlphaFoldDB" id="A0A9D6Z5F7"/>
<proteinExistence type="predicted"/>
<organism evidence="3 4">
    <name type="scientific">Desulfomonile tiedjei</name>
    <dbReference type="NCBI Taxonomy" id="2358"/>
    <lineage>
        <taxon>Bacteria</taxon>
        <taxon>Pseudomonadati</taxon>
        <taxon>Thermodesulfobacteriota</taxon>
        <taxon>Desulfomonilia</taxon>
        <taxon>Desulfomonilales</taxon>
        <taxon>Desulfomonilaceae</taxon>
        <taxon>Desulfomonile</taxon>
    </lineage>
</organism>
<feature type="compositionally biased region" description="Basic residues" evidence="1">
    <location>
        <begin position="66"/>
        <end position="76"/>
    </location>
</feature>
<evidence type="ECO:0000256" key="1">
    <source>
        <dbReference type="SAM" id="MobiDB-lite"/>
    </source>
</evidence>
<dbReference type="Proteomes" id="UP000807825">
    <property type="component" value="Unassembled WGS sequence"/>
</dbReference>
<sequence>MGFSSPWKPTCCAHGSESFGFAGRFPGAFAKTSQAAPSPRRVRFSGSSFREGTRTPRTTSLQKLKASSRSKTKRTRGQSLRAIISDLNRSLIGWFEYFLHSHRSTFGHLDGWTRMRLRSILRRRRGKTGRGHGLVHFNWPCAFFADNGLLFLTTAHRMTCQSARR</sequence>
<accession>A0A9D6Z5F7</accession>
<dbReference type="EMBL" id="JACRDE010000486">
    <property type="protein sequence ID" value="MBI5251487.1"/>
    <property type="molecule type" value="Genomic_DNA"/>
</dbReference>
<feature type="compositionally biased region" description="Polar residues" evidence="1">
    <location>
        <begin position="45"/>
        <end position="65"/>
    </location>
</feature>
<dbReference type="Pfam" id="PF08388">
    <property type="entry name" value="GIIM"/>
    <property type="match status" value="1"/>
</dbReference>
<reference evidence="3" key="1">
    <citation type="submission" date="2020-07" db="EMBL/GenBank/DDBJ databases">
        <title>Huge and variable diversity of episymbiotic CPR bacteria and DPANN archaea in groundwater ecosystems.</title>
        <authorList>
            <person name="He C.Y."/>
            <person name="Keren R."/>
            <person name="Whittaker M."/>
            <person name="Farag I.F."/>
            <person name="Doudna J."/>
            <person name="Cate J.H.D."/>
            <person name="Banfield J.F."/>
        </authorList>
    </citation>
    <scope>NUCLEOTIDE SEQUENCE</scope>
    <source>
        <strain evidence="3">NC_groundwater_1664_Pr3_B-0.1um_52_9</strain>
    </source>
</reference>
<protein>
    <recommendedName>
        <fullName evidence="2">Group II intron maturase-specific domain-containing protein</fullName>
    </recommendedName>
</protein>
<dbReference type="InterPro" id="IPR013597">
    <property type="entry name" value="Mat_intron_G2"/>
</dbReference>
<name>A0A9D6Z5F7_9BACT</name>
<comment type="caution">
    <text evidence="3">The sequence shown here is derived from an EMBL/GenBank/DDBJ whole genome shotgun (WGS) entry which is preliminary data.</text>
</comment>
<feature type="domain" description="Group II intron maturase-specific" evidence="2">
    <location>
        <begin position="62"/>
        <end position="130"/>
    </location>
</feature>
<evidence type="ECO:0000259" key="2">
    <source>
        <dbReference type="Pfam" id="PF08388"/>
    </source>
</evidence>
<feature type="region of interest" description="Disordered" evidence="1">
    <location>
        <begin position="36"/>
        <end position="77"/>
    </location>
</feature>
<evidence type="ECO:0000313" key="4">
    <source>
        <dbReference type="Proteomes" id="UP000807825"/>
    </source>
</evidence>